<dbReference type="InterPro" id="IPR035979">
    <property type="entry name" value="RBD_domain_sf"/>
</dbReference>
<evidence type="ECO:0000259" key="14">
    <source>
        <dbReference type="PROSITE" id="PS50102"/>
    </source>
</evidence>
<evidence type="ECO:0000256" key="3">
    <source>
        <dbReference type="ARBA" id="ARBA00019878"/>
    </source>
</evidence>
<feature type="region of interest" description="Disordered" evidence="13">
    <location>
        <begin position="536"/>
        <end position="654"/>
    </location>
</feature>
<dbReference type="PANTHER" id="PTHR18847:SF0">
    <property type="entry name" value="NUCLEAR CAP-BINDING PROTEIN SUBUNIT 2"/>
    <property type="match status" value="1"/>
</dbReference>
<dbReference type="InterPro" id="IPR012677">
    <property type="entry name" value="Nucleotide-bd_a/b_plait_sf"/>
</dbReference>
<gene>
    <name evidence="15" type="ORF">BBJ29_008582</name>
    <name evidence="16" type="ORF">BBP00_00009245</name>
</gene>
<dbReference type="PROSITE" id="PS50102">
    <property type="entry name" value="RRM"/>
    <property type="match status" value="1"/>
</dbReference>
<dbReference type="GO" id="GO:0045292">
    <property type="term" value="P:mRNA cis splicing, via spliceosome"/>
    <property type="evidence" value="ECO:0007669"/>
    <property type="project" value="InterPro"/>
</dbReference>
<feature type="compositionally biased region" description="Polar residues" evidence="13">
    <location>
        <begin position="141"/>
        <end position="150"/>
    </location>
</feature>
<evidence type="ECO:0000256" key="2">
    <source>
        <dbReference type="ARBA" id="ARBA00010725"/>
    </source>
</evidence>
<evidence type="ECO:0000256" key="5">
    <source>
        <dbReference type="ARBA" id="ARBA00022664"/>
    </source>
</evidence>
<evidence type="ECO:0000256" key="1">
    <source>
        <dbReference type="ARBA" id="ARBA00004123"/>
    </source>
</evidence>
<evidence type="ECO:0000256" key="11">
    <source>
        <dbReference type="ARBA" id="ARBA00032996"/>
    </source>
</evidence>
<evidence type="ECO:0000256" key="13">
    <source>
        <dbReference type="SAM" id="MobiDB-lite"/>
    </source>
</evidence>
<keyword evidence="5" id="KW-0507">mRNA processing</keyword>
<dbReference type="SUPFAM" id="SSF54928">
    <property type="entry name" value="RNA-binding domain, RBD"/>
    <property type="match status" value="1"/>
</dbReference>
<evidence type="ECO:0000256" key="10">
    <source>
        <dbReference type="ARBA" id="ARBA00032288"/>
    </source>
</evidence>
<sequence length="654" mass="73351">MKTMTSYQARVETYAPIWDSDNQVFVSGLPNSKSSSGSNFTFDERYRATMDSVTTSSVEGALMYLQRDCIDRGADPTVSNCQRKNNVSVITFLEMQIHQPNSALAEYQSQRYMYPEFCPFVVMEDGECAYMDEADDGDASLGTSSSSNRNHPPECKQFNGLDGQPDIGPCVGAQAFSADVVAPYYDTVWFSYPGSCVTSSWTNGKNDSCRDQYPSGLCPFGTEPDGVTCTYSYKILGYLSIDQLVGITAITTNSTSANSSLSGYPAVDNVQQAATKYYKNYNAFCKAGGIEFHSYDQDKTLGLSNVTTIPFWKKPSSLEANIARTKQMIALYNELVDESTNHMQKLPTDFDALRDKNPACYENGLACYDAALGCQRHSFPALEKVSRTVSDSELRSGILFQASPSFTRLTMAELYAEVADEEQRLARGTNQRQYWDRKTFSSFAEQQRAMNRSSTLYIGNLSFFTSEVQLYELFSRVGTVKRVIMGLDRFKKTPCGFCFVEYNTHDEAQACAQFLSETRLDNRVVRCEMDGGFREGRQFGRGLSGGQVRDDRRSKDDYDAGRGGYGRGDDATADGHHFRRSAHAKRPRGGSTAGDEPPASRRRPESPKEEKQEENPRFRHREDEDREGEVEKKEKEKEQEQEQEAEQQTEAADM</sequence>
<keyword evidence="7 12" id="KW-0694">RNA-binding</keyword>
<evidence type="ECO:0000256" key="12">
    <source>
        <dbReference type="PROSITE-ProRule" id="PRU00176"/>
    </source>
</evidence>
<evidence type="ECO:0000313" key="17">
    <source>
        <dbReference type="Proteomes" id="UP000277300"/>
    </source>
</evidence>
<dbReference type="Proteomes" id="UP000277300">
    <property type="component" value="Unassembled WGS sequence"/>
</dbReference>
<evidence type="ECO:0000313" key="18">
    <source>
        <dbReference type="Proteomes" id="UP000284657"/>
    </source>
</evidence>
<reference evidence="17 18" key="1">
    <citation type="submission" date="2018-07" db="EMBL/GenBank/DDBJ databases">
        <title>Genome sequencing of oomycete isolates from Chile give support for New Zealand origin for Phytophthora kernoviae and make available the first Nothophytophthora sp. genome.</title>
        <authorList>
            <person name="Studholme D.J."/>
            <person name="Sanfuentes E."/>
            <person name="Panda P."/>
            <person name="Hill R."/>
            <person name="Sambles C."/>
            <person name="Grant M."/>
            <person name="Williams N.M."/>
            <person name="Mcdougal R.L."/>
        </authorList>
    </citation>
    <scope>NUCLEOTIDE SEQUENCE [LARGE SCALE GENOMIC DNA]</scope>
    <source>
        <strain evidence="16">Chile6</strain>
        <strain evidence="15">Chile7</strain>
    </source>
</reference>
<feature type="compositionally biased region" description="Basic and acidic residues" evidence="13">
    <location>
        <begin position="567"/>
        <end position="576"/>
    </location>
</feature>
<dbReference type="CDD" id="cd12240">
    <property type="entry name" value="RRM_NCBP2"/>
    <property type="match status" value="1"/>
</dbReference>
<evidence type="ECO:0000256" key="8">
    <source>
        <dbReference type="ARBA" id="ARBA00023187"/>
    </source>
</evidence>
<feature type="compositionally biased region" description="Acidic residues" evidence="13">
    <location>
        <begin position="641"/>
        <end position="654"/>
    </location>
</feature>
<keyword evidence="8" id="KW-0508">mRNA splicing</keyword>
<keyword evidence="6" id="KW-0509">mRNA transport</keyword>
<dbReference type="Pfam" id="PF00076">
    <property type="entry name" value="RRM_1"/>
    <property type="match status" value="1"/>
</dbReference>
<dbReference type="GO" id="GO:0005846">
    <property type="term" value="C:nuclear cap binding complex"/>
    <property type="evidence" value="ECO:0007669"/>
    <property type="project" value="InterPro"/>
</dbReference>
<feature type="region of interest" description="Disordered" evidence="13">
    <location>
        <begin position="133"/>
        <end position="158"/>
    </location>
</feature>
<evidence type="ECO:0000313" key="15">
    <source>
        <dbReference type="EMBL" id="RLN51486.1"/>
    </source>
</evidence>
<dbReference type="InterPro" id="IPR027157">
    <property type="entry name" value="NCBP2"/>
</dbReference>
<dbReference type="GO" id="GO:0006401">
    <property type="term" value="P:RNA catabolic process"/>
    <property type="evidence" value="ECO:0007669"/>
    <property type="project" value="UniProtKB-ARBA"/>
</dbReference>
<dbReference type="SMART" id="SM00360">
    <property type="entry name" value="RRM"/>
    <property type="match status" value="1"/>
</dbReference>
<comment type="subcellular location">
    <subcellularLocation>
        <location evidence="1">Nucleus</location>
    </subcellularLocation>
</comment>
<feature type="compositionally biased region" description="Basic residues" evidence="13">
    <location>
        <begin position="577"/>
        <end position="588"/>
    </location>
</feature>
<proteinExistence type="inferred from homology"/>
<evidence type="ECO:0000256" key="6">
    <source>
        <dbReference type="ARBA" id="ARBA00022816"/>
    </source>
</evidence>
<dbReference type="EMBL" id="MBAD02001853">
    <property type="protein sequence ID" value="RLN51486.1"/>
    <property type="molecule type" value="Genomic_DNA"/>
</dbReference>
<dbReference type="PANTHER" id="PTHR18847">
    <property type="entry name" value="20 KD NUCLEAR CAP BINDING PROTEIN"/>
    <property type="match status" value="1"/>
</dbReference>
<evidence type="ECO:0000313" key="16">
    <source>
        <dbReference type="EMBL" id="RLN53610.1"/>
    </source>
</evidence>
<comment type="similarity">
    <text evidence="2">Belongs to the RRM NCBP2 family.</text>
</comment>
<dbReference type="GO" id="GO:0000339">
    <property type="term" value="F:RNA cap binding"/>
    <property type="evidence" value="ECO:0007669"/>
    <property type="project" value="InterPro"/>
</dbReference>
<protein>
    <recommendedName>
        <fullName evidence="3">Nuclear cap-binding protein subunit 2</fullName>
    </recommendedName>
    <alternativeName>
        <fullName evidence="11">20 kDa nuclear cap-binding protein</fullName>
    </alternativeName>
    <alternativeName>
        <fullName evidence="10">NCBP 20 kDa subunit</fullName>
    </alternativeName>
</protein>
<dbReference type="GO" id="GO:0051028">
    <property type="term" value="P:mRNA transport"/>
    <property type="evidence" value="ECO:0007669"/>
    <property type="project" value="UniProtKB-KW"/>
</dbReference>
<keyword evidence="4" id="KW-0813">Transport</keyword>
<feature type="compositionally biased region" description="Basic and acidic residues" evidence="13">
    <location>
        <begin position="598"/>
        <end position="640"/>
    </location>
</feature>
<dbReference type="InterPro" id="IPR000504">
    <property type="entry name" value="RRM_dom"/>
</dbReference>
<name>A0A3F2RDF6_9STRA</name>
<evidence type="ECO:0000256" key="7">
    <source>
        <dbReference type="ARBA" id="ARBA00022884"/>
    </source>
</evidence>
<organism evidence="16 17">
    <name type="scientific">Phytophthora kernoviae</name>
    <dbReference type="NCBI Taxonomy" id="325452"/>
    <lineage>
        <taxon>Eukaryota</taxon>
        <taxon>Sar</taxon>
        <taxon>Stramenopiles</taxon>
        <taxon>Oomycota</taxon>
        <taxon>Peronosporomycetes</taxon>
        <taxon>Peronosporales</taxon>
        <taxon>Peronosporaceae</taxon>
        <taxon>Phytophthora</taxon>
    </lineage>
</organism>
<dbReference type="Proteomes" id="UP000284657">
    <property type="component" value="Unassembled WGS sequence"/>
</dbReference>
<accession>A0A3F2RDF6</accession>
<feature type="domain" description="RRM" evidence="14">
    <location>
        <begin position="454"/>
        <end position="532"/>
    </location>
</feature>
<dbReference type="InterPro" id="IPR034148">
    <property type="entry name" value="NCBP2_RRM"/>
</dbReference>
<keyword evidence="9" id="KW-0539">Nucleus</keyword>
<dbReference type="GO" id="GO:0005634">
    <property type="term" value="C:nucleus"/>
    <property type="evidence" value="ECO:0007669"/>
    <property type="project" value="UniProtKB-SubCell"/>
</dbReference>
<evidence type="ECO:0000256" key="9">
    <source>
        <dbReference type="ARBA" id="ARBA00023242"/>
    </source>
</evidence>
<feature type="compositionally biased region" description="Basic and acidic residues" evidence="13">
    <location>
        <begin position="548"/>
        <end position="560"/>
    </location>
</feature>
<dbReference type="Gene3D" id="3.30.70.330">
    <property type="match status" value="1"/>
</dbReference>
<dbReference type="FunFam" id="3.30.70.330:FF:000538">
    <property type="entry name" value="Nuclear cap-binding protein subunit 2"/>
    <property type="match status" value="1"/>
</dbReference>
<dbReference type="OrthoDB" id="411211at2759"/>
<dbReference type="AlphaFoldDB" id="A0A3F2RDF6"/>
<dbReference type="EMBL" id="MBDO02000598">
    <property type="protein sequence ID" value="RLN53610.1"/>
    <property type="molecule type" value="Genomic_DNA"/>
</dbReference>
<evidence type="ECO:0000256" key="4">
    <source>
        <dbReference type="ARBA" id="ARBA00022448"/>
    </source>
</evidence>
<comment type="caution">
    <text evidence="16">The sequence shown here is derived from an EMBL/GenBank/DDBJ whole genome shotgun (WGS) entry which is preliminary data.</text>
</comment>